<proteinExistence type="predicted"/>
<dbReference type="EMBL" id="RCSS01000056">
    <property type="protein sequence ID" value="RVD93284.1"/>
    <property type="molecule type" value="Genomic_DNA"/>
</dbReference>
<dbReference type="AlphaFoldDB" id="A0A437AQ05"/>
<dbReference type="OrthoDB" id="2194573at2759"/>
<evidence type="ECO:0000313" key="2">
    <source>
        <dbReference type="Proteomes" id="UP000282876"/>
    </source>
</evidence>
<sequence length="154" mass="18692">MFELIYTEYKKENTQILDDFLFYFKKTYIGSSRNSGIFEKIYDPKFWSVYSRILKNLPRTTNSVEAWHRNLNQKSLIAHPNIAKFIDIIKKENEKTRFNITQIFNGSFSFNLFNPSKEVKLQIILNNFNHFKELNYFKALITVYNWKFDEEMRK</sequence>
<name>A0A437AQ05_9MICR</name>
<dbReference type="VEuPathDB" id="MicrosporidiaDB:TUBRATIS_001850"/>
<reference evidence="1 2" key="1">
    <citation type="submission" date="2018-10" db="EMBL/GenBank/DDBJ databases">
        <title>Draft genome sequence of the microsporidian Tubulinosema ratisbonensis.</title>
        <authorList>
            <person name="Polonais V."/>
            <person name="Peyretaillade E."/>
            <person name="Niehus S."/>
            <person name="Wawrzyniak I."/>
            <person name="Franchet A."/>
            <person name="Gaspin C."/>
            <person name="Reichstadt M."/>
            <person name="Belser C."/>
            <person name="Labadie K."/>
            <person name="Delbac F."/>
            <person name="Ferrandon D."/>
        </authorList>
    </citation>
    <scope>NUCLEOTIDE SEQUENCE [LARGE SCALE GENOMIC DNA]</scope>
    <source>
        <strain evidence="1 2">Franzen</strain>
    </source>
</reference>
<gene>
    <name evidence="1" type="ORF">TUBRATIS_001850</name>
</gene>
<comment type="caution">
    <text evidence="1">The sequence shown here is derived from an EMBL/GenBank/DDBJ whole genome shotgun (WGS) entry which is preliminary data.</text>
</comment>
<dbReference type="Proteomes" id="UP000282876">
    <property type="component" value="Unassembled WGS sequence"/>
</dbReference>
<evidence type="ECO:0000313" key="1">
    <source>
        <dbReference type="EMBL" id="RVD93284.1"/>
    </source>
</evidence>
<organism evidence="1 2">
    <name type="scientific">Tubulinosema ratisbonensis</name>
    <dbReference type="NCBI Taxonomy" id="291195"/>
    <lineage>
        <taxon>Eukaryota</taxon>
        <taxon>Fungi</taxon>
        <taxon>Fungi incertae sedis</taxon>
        <taxon>Microsporidia</taxon>
        <taxon>Tubulinosematoidea</taxon>
        <taxon>Tubulinosematidae</taxon>
        <taxon>Tubulinosema</taxon>
    </lineage>
</organism>
<protein>
    <recommendedName>
        <fullName evidence="3">MULE transposase domain-containing protein</fullName>
    </recommendedName>
</protein>
<evidence type="ECO:0008006" key="3">
    <source>
        <dbReference type="Google" id="ProtNLM"/>
    </source>
</evidence>
<keyword evidence="2" id="KW-1185">Reference proteome</keyword>
<accession>A0A437AQ05</accession>